<feature type="chain" id="PRO_5003612152" description="P pilus assembly protein, chaperone PapD" evidence="2">
    <location>
        <begin position="24"/>
        <end position="298"/>
    </location>
</feature>
<evidence type="ECO:0008006" key="5">
    <source>
        <dbReference type="Google" id="ProtNLM"/>
    </source>
</evidence>
<keyword evidence="2" id="KW-0732">Signal</keyword>
<feature type="region of interest" description="Disordered" evidence="1">
    <location>
        <begin position="278"/>
        <end position="298"/>
    </location>
</feature>
<protein>
    <recommendedName>
        <fullName evidence="5">P pilus assembly protein, chaperone PapD</fullName>
    </recommendedName>
</protein>
<reference evidence="3 4" key="1">
    <citation type="journal article" date="2012" name="PLoS ONE">
        <title>Genome sequence and transcriptome analysis of the radioresistant bacterium Deinococcus gobiensis: insights into the extreme environmental adaptations.</title>
        <authorList>
            <person name="Yuan M."/>
            <person name="Chen M."/>
            <person name="Zhang W."/>
            <person name="Lu W."/>
            <person name="Wang J."/>
            <person name="Yang M."/>
            <person name="Zhao P."/>
            <person name="Tang R."/>
            <person name="Li X."/>
            <person name="Hao Y."/>
            <person name="Zhou Z."/>
            <person name="Zhan Y."/>
            <person name="Yu H."/>
            <person name="Teng C."/>
            <person name="Yan Y."/>
            <person name="Ping S."/>
            <person name="Wang Y."/>
            <person name="Lin M."/>
        </authorList>
    </citation>
    <scope>NUCLEOTIDE SEQUENCE [LARGE SCALE GENOMIC DNA]</scope>
    <source>
        <strain evidence="3 4">I-0</strain>
    </source>
</reference>
<dbReference type="Proteomes" id="UP000007575">
    <property type="component" value="Chromosome"/>
</dbReference>
<dbReference type="HOGENOM" id="CLU_091272_0_0_0"/>
<gene>
    <name evidence="3" type="ordered locus">DGo_CA1226</name>
</gene>
<evidence type="ECO:0000256" key="1">
    <source>
        <dbReference type="SAM" id="MobiDB-lite"/>
    </source>
</evidence>
<feature type="signal peptide" evidence="2">
    <location>
        <begin position="1"/>
        <end position="23"/>
    </location>
</feature>
<accession>H8GRV6</accession>
<organism evidence="3 4">
    <name type="scientific">Deinococcus gobiensis (strain DSM 21396 / JCM 16679 / CGMCC 1.7299 / I-0)</name>
    <dbReference type="NCBI Taxonomy" id="745776"/>
    <lineage>
        <taxon>Bacteria</taxon>
        <taxon>Thermotogati</taxon>
        <taxon>Deinococcota</taxon>
        <taxon>Deinococci</taxon>
        <taxon>Deinococcales</taxon>
        <taxon>Deinococcaceae</taxon>
        <taxon>Deinococcus</taxon>
    </lineage>
</organism>
<dbReference type="RefSeq" id="WP_014684636.1">
    <property type="nucleotide sequence ID" value="NC_017790.1"/>
</dbReference>
<dbReference type="STRING" id="745776.DGo_CA1226"/>
<dbReference type="PATRIC" id="fig|745776.4.peg.1262"/>
<sequence length="298" mass="31551">MRFTIRWMAALLLSLLSWSAAQVTVGVDPIAKLFTANPGQSITQVLNIYNPNKVAAKIRVIGTLSDMNMSEIGQISYLPAGTVKESLAGWTSFSPSEVLLGSEDTAQVRYTIQVPADATPGTHWAMLMFEAQDPNPTPGKSLAAMRMRVAHTVYVNVAPTKKSGEISGIFENVPSVPNATYDLGVQYNNTGNVATGVQGRVEIRDATGTLVSTLTIPLEVSLPGRSLFLKTSWGGPVPKGQYSALIILNDGDKTRDLTGEQVINLPFDLLPFNAPNSAAPATEPAASVGGAPATTGRP</sequence>
<keyword evidence="4" id="KW-1185">Reference proteome</keyword>
<dbReference type="EMBL" id="CP002191">
    <property type="protein sequence ID" value="AFD25153.1"/>
    <property type="molecule type" value="Genomic_DNA"/>
</dbReference>
<dbReference type="eggNOG" id="COG3121">
    <property type="taxonomic scope" value="Bacteria"/>
</dbReference>
<dbReference type="OrthoDB" id="60531at2"/>
<evidence type="ECO:0000313" key="3">
    <source>
        <dbReference type="EMBL" id="AFD25153.1"/>
    </source>
</evidence>
<dbReference type="AlphaFoldDB" id="H8GRV6"/>
<dbReference type="KEGG" id="dgo:DGo_CA1226"/>
<name>H8GRV6_DEIGI</name>
<evidence type="ECO:0000256" key="2">
    <source>
        <dbReference type="SAM" id="SignalP"/>
    </source>
</evidence>
<proteinExistence type="predicted"/>
<evidence type="ECO:0000313" key="4">
    <source>
        <dbReference type="Proteomes" id="UP000007575"/>
    </source>
</evidence>